<name>A0ABR9AL11_9BACT</name>
<evidence type="ECO:0000313" key="3">
    <source>
        <dbReference type="Proteomes" id="UP000647133"/>
    </source>
</evidence>
<protein>
    <submittedName>
        <fullName evidence="2">Uncharacterized protein</fullName>
    </submittedName>
</protein>
<comment type="caution">
    <text evidence="2">The sequence shown here is derived from an EMBL/GenBank/DDBJ whole genome shotgun (WGS) entry which is preliminary data.</text>
</comment>
<feature type="region of interest" description="Disordered" evidence="1">
    <location>
        <begin position="20"/>
        <end position="61"/>
    </location>
</feature>
<dbReference type="EMBL" id="JACYTQ010000003">
    <property type="protein sequence ID" value="MBD8489021.1"/>
    <property type="molecule type" value="Genomic_DNA"/>
</dbReference>
<sequence>MKKLLILFAVSSMMTLTSCGNDKSKVEEAGDKVEETMEDAGDAVEDAADDVEDEVEDATNN</sequence>
<feature type="compositionally biased region" description="Acidic residues" evidence="1">
    <location>
        <begin position="36"/>
        <end position="61"/>
    </location>
</feature>
<evidence type="ECO:0000313" key="2">
    <source>
        <dbReference type="EMBL" id="MBD8489021.1"/>
    </source>
</evidence>
<keyword evidence="3" id="KW-1185">Reference proteome</keyword>
<proteinExistence type="predicted"/>
<evidence type="ECO:0000256" key="1">
    <source>
        <dbReference type="SAM" id="MobiDB-lite"/>
    </source>
</evidence>
<organism evidence="2 3">
    <name type="scientific">Echinicola arenosa</name>
    <dbReference type="NCBI Taxonomy" id="2774144"/>
    <lineage>
        <taxon>Bacteria</taxon>
        <taxon>Pseudomonadati</taxon>
        <taxon>Bacteroidota</taxon>
        <taxon>Cytophagia</taxon>
        <taxon>Cytophagales</taxon>
        <taxon>Cyclobacteriaceae</taxon>
        <taxon>Echinicola</taxon>
    </lineage>
</organism>
<feature type="compositionally biased region" description="Basic and acidic residues" evidence="1">
    <location>
        <begin position="22"/>
        <end position="35"/>
    </location>
</feature>
<reference evidence="2 3" key="1">
    <citation type="submission" date="2020-09" db="EMBL/GenBank/DDBJ databases">
        <title>Echinicola sp. CAU 1574 isolated from sand of Sido Beach.</title>
        <authorList>
            <person name="Kim W."/>
        </authorList>
    </citation>
    <scope>NUCLEOTIDE SEQUENCE [LARGE SCALE GENOMIC DNA]</scope>
    <source>
        <strain evidence="2 3">CAU 1574</strain>
    </source>
</reference>
<gene>
    <name evidence="2" type="ORF">IFO69_09715</name>
</gene>
<accession>A0ABR9AL11</accession>
<dbReference type="Proteomes" id="UP000647133">
    <property type="component" value="Unassembled WGS sequence"/>
</dbReference>
<dbReference type="PROSITE" id="PS51257">
    <property type="entry name" value="PROKAR_LIPOPROTEIN"/>
    <property type="match status" value="1"/>
</dbReference>